<dbReference type="Proteomes" id="UP001311232">
    <property type="component" value="Unassembled WGS sequence"/>
</dbReference>
<feature type="region of interest" description="Disordered" evidence="3">
    <location>
        <begin position="1599"/>
        <end position="1621"/>
    </location>
</feature>
<dbReference type="GO" id="GO:0000792">
    <property type="term" value="C:heterochromatin"/>
    <property type="evidence" value="ECO:0007669"/>
    <property type="project" value="TreeGrafter"/>
</dbReference>
<feature type="region of interest" description="Disordered" evidence="3">
    <location>
        <begin position="584"/>
        <end position="605"/>
    </location>
</feature>
<organism evidence="7 8">
    <name type="scientific">Crenichthys baileyi</name>
    <name type="common">White River springfish</name>
    <dbReference type="NCBI Taxonomy" id="28760"/>
    <lineage>
        <taxon>Eukaryota</taxon>
        <taxon>Metazoa</taxon>
        <taxon>Chordata</taxon>
        <taxon>Craniata</taxon>
        <taxon>Vertebrata</taxon>
        <taxon>Euteleostomi</taxon>
        <taxon>Actinopterygii</taxon>
        <taxon>Neopterygii</taxon>
        <taxon>Teleostei</taxon>
        <taxon>Neoteleostei</taxon>
        <taxon>Acanthomorphata</taxon>
        <taxon>Ovalentaria</taxon>
        <taxon>Atherinomorphae</taxon>
        <taxon>Cyprinodontiformes</taxon>
        <taxon>Goodeidae</taxon>
        <taxon>Crenichthys</taxon>
    </lineage>
</organism>
<evidence type="ECO:0000256" key="3">
    <source>
        <dbReference type="SAM" id="MobiDB-lite"/>
    </source>
</evidence>
<protein>
    <recommendedName>
        <fullName evidence="9">DUF3715 domain-containing protein</fullName>
    </recommendedName>
</protein>
<evidence type="ECO:0008006" key="9">
    <source>
        <dbReference type="Google" id="ProtNLM"/>
    </source>
</evidence>
<evidence type="ECO:0000313" key="8">
    <source>
        <dbReference type="Proteomes" id="UP001311232"/>
    </source>
</evidence>
<gene>
    <name evidence="7" type="ORF">CRENBAI_011004</name>
</gene>
<keyword evidence="2" id="KW-0175">Coiled coil</keyword>
<evidence type="ECO:0000259" key="4">
    <source>
        <dbReference type="Pfam" id="PF12509"/>
    </source>
</evidence>
<evidence type="ECO:0000256" key="2">
    <source>
        <dbReference type="SAM" id="Coils"/>
    </source>
</evidence>
<proteinExistence type="inferred from homology"/>
<dbReference type="GO" id="GO:0003682">
    <property type="term" value="F:chromatin binding"/>
    <property type="evidence" value="ECO:0007669"/>
    <property type="project" value="TreeGrafter"/>
</dbReference>
<feature type="compositionally biased region" description="Basic and acidic residues" evidence="3">
    <location>
        <begin position="989"/>
        <end position="1001"/>
    </location>
</feature>
<feature type="compositionally biased region" description="Basic and acidic residues" evidence="3">
    <location>
        <begin position="1024"/>
        <end position="1047"/>
    </location>
</feature>
<dbReference type="InterPro" id="IPR056242">
    <property type="entry name" value="PIN_TASOR"/>
</dbReference>
<dbReference type="PANTHER" id="PTHR16207:SF1">
    <property type="entry name" value="PROTEIN TASOR"/>
    <property type="match status" value="1"/>
</dbReference>
<feature type="compositionally biased region" description="Pro residues" evidence="3">
    <location>
        <begin position="849"/>
        <end position="895"/>
    </location>
</feature>
<feature type="region of interest" description="Disordered" evidence="3">
    <location>
        <begin position="1746"/>
        <end position="1916"/>
    </location>
</feature>
<feature type="compositionally biased region" description="Low complexity" evidence="3">
    <location>
        <begin position="1852"/>
        <end position="1862"/>
    </location>
</feature>
<feature type="region of interest" description="Disordered" evidence="3">
    <location>
        <begin position="539"/>
        <end position="567"/>
    </location>
</feature>
<evidence type="ECO:0000259" key="6">
    <source>
        <dbReference type="Pfam" id="PF24630"/>
    </source>
</evidence>
<feature type="region of interest" description="Disordered" evidence="3">
    <location>
        <begin position="718"/>
        <end position="768"/>
    </location>
</feature>
<feature type="compositionally biased region" description="Polar residues" evidence="3">
    <location>
        <begin position="1801"/>
        <end position="1824"/>
    </location>
</feature>
<dbReference type="Pfam" id="PF23314">
    <property type="entry name" value="TASOR_alpha-beta"/>
    <property type="match status" value="1"/>
</dbReference>
<dbReference type="EMBL" id="JAHHUM010002902">
    <property type="protein sequence ID" value="KAK5600024.1"/>
    <property type="molecule type" value="Genomic_DNA"/>
</dbReference>
<dbReference type="GO" id="GO:0097355">
    <property type="term" value="P:protein localization to heterochromatin"/>
    <property type="evidence" value="ECO:0007669"/>
    <property type="project" value="TreeGrafter"/>
</dbReference>
<dbReference type="GO" id="GO:0045814">
    <property type="term" value="P:negative regulation of gene expression, epigenetic"/>
    <property type="evidence" value="ECO:0007669"/>
    <property type="project" value="InterPro"/>
</dbReference>
<feature type="compositionally biased region" description="Polar residues" evidence="3">
    <location>
        <begin position="1892"/>
        <end position="1912"/>
    </location>
</feature>
<feature type="coiled-coil region" evidence="2">
    <location>
        <begin position="1666"/>
        <end position="1693"/>
    </location>
</feature>
<dbReference type="InterPro" id="IPR046432">
    <property type="entry name" value="TASOR"/>
</dbReference>
<accession>A0AAV9QUP6</accession>
<feature type="compositionally biased region" description="Polar residues" evidence="3">
    <location>
        <begin position="723"/>
        <end position="735"/>
    </location>
</feature>
<feature type="compositionally biased region" description="Polar residues" evidence="3">
    <location>
        <begin position="1834"/>
        <end position="1845"/>
    </location>
</feature>
<feature type="compositionally biased region" description="Pro residues" evidence="3">
    <location>
        <begin position="825"/>
        <end position="842"/>
    </location>
</feature>
<dbReference type="InterPro" id="IPR056243">
    <property type="entry name" value="TASOR_ab_dom"/>
</dbReference>
<comment type="caution">
    <text evidence="7">The sequence shown here is derived from an EMBL/GenBank/DDBJ whole genome shotgun (WGS) entry which is preliminary data.</text>
</comment>
<name>A0AAV9QUP6_9TELE</name>
<keyword evidence="8" id="KW-1185">Reference proteome</keyword>
<dbReference type="Pfam" id="PF24630">
    <property type="entry name" value="PIN_TASOR"/>
    <property type="match status" value="1"/>
</dbReference>
<dbReference type="InterPro" id="IPR022188">
    <property type="entry name" value="TASOR_DUF3715"/>
</dbReference>
<feature type="compositionally biased region" description="Low complexity" evidence="3">
    <location>
        <begin position="1603"/>
        <end position="1612"/>
    </location>
</feature>
<dbReference type="Gene3D" id="3.90.228.10">
    <property type="match status" value="1"/>
</dbReference>
<feature type="domain" description="TASOR pseudo-PARP" evidence="4">
    <location>
        <begin position="89"/>
        <end position="232"/>
    </location>
</feature>
<comment type="similarity">
    <text evidence="1">Belongs to the TASOR family.</text>
</comment>
<evidence type="ECO:0000313" key="7">
    <source>
        <dbReference type="EMBL" id="KAK5600024.1"/>
    </source>
</evidence>
<feature type="compositionally biased region" description="Low complexity" evidence="3">
    <location>
        <begin position="1051"/>
        <end position="1060"/>
    </location>
</feature>
<sequence>MEWRKSGPQVVHQRHMPMEPKKFHIPRKTKEKKALFQFVSTESREYEDMKTILTSGYIDTNSAGCFSYSNPRLVHSELLEKEFVEKRREMKADGRTDKELEESYCFLLTNSVELPVLCEKGLTVGQSRNTVLGNPSKGVYLSRYSDLLQANPLSPGTTGELIICKVIKGKVKSIYDNMKILQDPTPRFDSHTAKNASKVTSLSCYRAFELTQQYFYEYLFDELRERPRQVCPYAVVSFHMKGKDTPLSIKPPAPIRFNSQSSESSQECAQFTVWTGDLVKNNRVLFQISLRSSSTPTLPHRLPEKLDIGSVMRFDEVTNLVPSALFSFDLYSSSKEVVTEGHYCSLLEVVERSRFTANITTLLQELETKSLVLVNPLTDKGFLFLLSSVQMATPMERRDAWKRSFQALFVFPESRDVSKFTLRCSSSSSSQECLVSPVPVMPRLPEFLPALHHSLVKARGNPPSNLSAGVELQTQEYLSGLNDGSVRQYPMTEYDSVLDEETKPCPPYHRVNTDGYLRSYLSNPTVYLLSVARARQAVEAHCGPEQPQEKASRNDGGPREAAGQSVQKMQQLLEQILACKKNAETEARREEGDGLKAPERKRKMEQKTAERALKYFKASLETGRPDRIPVGGNKTPASHFSFASIITSLGLKDVDLREDGSEVSVKFLRQLKGLVHAANQNACEAPEEGQKESSPFGRLAVKLGLPANCDIDLRKQEELEEQTAGSVSSLEGFSPSSHGGESTHHGGRGGGGRLGKKVAANEEQEEEEWEIPWVLIPITGLCSERYSQRDRNIPQDPRFQHLDSATGITSATKSPRRSPASSPERSPPPSYPSPETTPPPSPDQYSSPIPSPPNSPSQCPSPEPSLPPSPSQCPSPEPSPPSSPFHCPSPQPSPPTSAAQSPTNETEPLLSSQCWSDGNELKPVNEQQLAPKEFPGVLSERETKLQRKEIKTEEPSVHAEMDPFTVPPPALRFKSSPSHSEQVEETGGETEKMVEAKVERAAEEEEMQPEEKEQNQLEEAAENCEQHEEKEVKVEMVGEQNQKRELNEPNGGSLLSSSISPGTACPNRDVDSVVDKHLEEFTSDIQLLLQDEGVNYSLSQLSHSPLTTNTPQDMLPYTSLPPFSQYVSFYNPCPSAGDYVTSLHDGISGLLAEFEESWSRAIAGGSRTPVDATLATTVSDFVASVRAGPACSRAEAVWEPDSANWRNSPVPRLSLSDPPSASGSVWGCLNQDVMQPQDIAAVRTVLFTAAEEGKESLTAADCTVTVPGLSSGSETEQFHSFKPVPSPNFPSALEPCAAPVPSTTHINSVIDQLEPNVLNNLAEIIKDIKRKSPQFYLHCTEPGDQVYEEVKEHLLNLGNVHQSPVDFLHQDNTENGLLVIIKNKDITGHIHQIPGLMSLKRHSSVVFVGIDSLDDIKNNSCIELFVSGGCIVSDELVLSPDVITRDQLAALLMLLEEHSSPESLWRWKIHCKTHKKLKEQARFRRDAANLLELLSAYQKRQIIDFLPYHHCDMTNHQSPDLDCLIELQARYTQFRHTVYLTEHPFDKFPAYSNGGIIVAGIEEIQHSFSRLVGCHSIKDKQLFVEDLLAPKGLSRQLDHRDSVSSYEVSPSPSTFPDQIHPVSSINQPQEVLTQPSANLPYRPHVSDQIVPDSSNERISLTTSRDMEFLQQAIKELRAERLEQLRQLKLQQQLLELQVESDVGLLANPTGTEGSHITPPPDRVAPSESVRLTPGRKAVAATLESIHSGLQLETREDVRTEDRQQLTPTEGRGRPGTPEGSDPGGQRRSTAGRVEGSPIGHSAQNNIDPYSQSAAAGTDRSNPTEPDSDIKQEETVQQEPVRSSGSPEEDIVSRSSQSNQQVSTEVAPQASSNTESRIPVLMYRDRDPKPAPTVQNLQQKQPTQLPPYSQQPQRGVGLLHTPHLPHIQGQHFHPGPLLGPLRPLGGIRGVMGPPHLWPGGLAPVGSPLVWGFQQTGMDFLGRYYSPAGPGGNMYRGGRPGGGFNRINESRGCLKCGGEGTYTKPRGRPREDQLSVDRRDPGVLTSVPMLLDPMSDLILSIILSSSLV</sequence>
<dbReference type="Pfam" id="PF12509">
    <property type="entry name" value="DUF3715"/>
    <property type="match status" value="1"/>
</dbReference>
<dbReference type="PANTHER" id="PTHR16207">
    <property type="entry name" value="SET DOMAIN-CONTAINING PROTEIN"/>
    <property type="match status" value="1"/>
</dbReference>
<reference evidence="7 8" key="1">
    <citation type="submission" date="2021-06" db="EMBL/GenBank/DDBJ databases">
        <authorList>
            <person name="Palmer J.M."/>
        </authorList>
    </citation>
    <scope>NUCLEOTIDE SEQUENCE [LARGE SCALE GENOMIC DNA]</scope>
    <source>
        <strain evidence="7 8">MEX-2019</strain>
        <tissue evidence="7">Muscle</tissue>
    </source>
</reference>
<dbReference type="GO" id="GO:0005654">
    <property type="term" value="C:nucleoplasm"/>
    <property type="evidence" value="ECO:0007669"/>
    <property type="project" value="TreeGrafter"/>
</dbReference>
<feature type="compositionally biased region" description="Polar residues" evidence="3">
    <location>
        <begin position="903"/>
        <end position="916"/>
    </location>
</feature>
<feature type="compositionally biased region" description="Polar residues" evidence="3">
    <location>
        <begin position="1863"/>
        <end position="1875"/>
    </location>
</feature>
<evidence type="ECO:0000256" key="1">
    <source>
        <dbReference type="ARBA" id="ARBA00008058"/>
    </source>
</evidence>
<feature type="compositionally biased region" description="Basic and acidic residues" evidence="3">
    <location>
        <begin position="547"/>
        <end position="558"/>
    </location>
</feature>
<feature type="region of interest" description="Disordered" evidence="3">
    <location>
        <begin position="1705"/>
        <end position="1728"/>
    </location>
</feature>
<feature type="compositionally biased region" description="Basic and acidic residues" evidence="3">
    <location>
        <begin position="584"/>
        <end position="598"/>
    </location>
</feature>
<feature type="compositionally biased region" description="Basic and acidic residues" evidence="3">
    <location>
        <begin position="1752"/>
        <end position="1763"/>
    </location>
</feature>
<feature type="compositionally biased region" description="Basic and acidic residues" evidence="3">
    <location>
        <begin position="939"/>
        <end position="961"/>
    </location>
</feature>
<feature type="compositionally biased region" description="Low complexity" evidence="3">
    <location>
        <begin position="810"/>
        <end position="824"/>
    </location>
</feature>
<feature type="domain" description="TASOR PIN" evidence="6">
    <location>
        <begin position="1429"/>
        <end position="1570"/>
    </location>
</feature>
<evidence type="ECO:0000259" key="5">
    <source>
        <dbReference type="Pfam" id="PF23314"/>
    </source>
</evidence>
<feature type="region of interest" description="Disordered" evidence="3">
    <location>
        <begin position="793"/>
        <end position="1064"/>
    </location>
</feature>
<feature type="domain" description="TASOR alpha/beta" evidence="5">
    <location>
        <begin position="1331"/>
        <end position="1425"/>
    </location>
</feature>